<sequence length="569" mass="63804">MRFNYFWIKCLHIPVSVLPQIECAVEDAFGRNLKVYPAFNDPNSPELLNIRFDLVASARLRFKPWLCVDLAEYGYLELEIIGADTPWCSACRQFYHFVGDPSCPKNKNRSSNGQGGQNGNRKGPGGPLQGGGSKRNEEDGLEKGAGEERQGGKQGDKEKEGEKEKEERNSPEGVREKEGRKRGVKDTRSEERKRDKGKGQRNDVRKEKGALGRKRRAVGRKPLKKIYRQVRREPVKEKEDARNDTEMEDATRKETETEKEEEWVVEQKRQEAGKGEESGIIIVDKAVERENGTSDPLLLQEVQNEGKDPRYEEMEVHQMKEGAKEQTPSPDRDKSESSTTKGGDKEGDHDQFQEIRSEEERSDTSEDSEDFEEEIEEEDGKGPKGGGEEEVGDDEDGEDEEEEYDGGGENGDSDTDEEEVAKMGLLGVVGKALSGEEWKETDGREGKEAVDEDEDDLRSLMTPKPQDSSSLRNFKIYTNESYVFKANKPSTESSTQGQTEAEENETVRHGMELAVVVDQGPNENLGKSLVQKGRVLLTDEGGGLESPSKRTKRNDNSGVGTARNLTWDL</sequence>
<reference evidence="2 3" key="1">
    <citation type="journal article" date="2018" name="Cell">
        <title>The Chara Genome: Secondary Complexity and Implications for Plant Terrestrialization.</title>
        <authorList>
            <person name="Nishiyama T."/>
            <person name="Sakayama H."/>
            <person name="Vries J.D."/>
            <person name="Buschmann H."/>
            <person name="Saint-Marcoux D."/>
            <person name="Ullrich K.K."/>
            <person name="Haas F.B."/>
            <person name="Vanderstraeten L."/>
            <person name="Becker D."/>
            <person name="Lang D."/>
            <person name="Vosolsobe S."/>
            <person name="Rombauts S."/>
            <person name="Wilhelmsson P.K.I."/>
            <person name="Janitza P."/>
            <person name="Kern R."/>
            <person name="Heyl A."/>
            <person name="Rumpler F."/>
            <person name="Villalobos L.I.A.C."/>
            <person name="Clay J.M."/>
            <person name="Skokan R."/>
            <person name="Toyoda A."/>
            <person name="Suzuki Y."/>
            <person name="Kagoshima H."/>
            <person name="Schijlen E."/>
            <person name="Tajeshwar N."/>
            <person name="Catarino B."/>
            <person name="Hetherington A.J."/>
            <person name="Saltykova A."/>
            <person name="Bonnot C."/>
            <person name="Breuninger H."/>
            <person name="Symeonidi A."/>
            <person name="Radhakrishnan G.V."/>
            <person name="Van Nieuwerburgh F."/>
            <person name="Deforce D."/>
            <person name="Chang C."/>
            <person name="Karol K.G."/>
            <person name="Hedrich R."/>
            <person name="Ulvskov P."/>
            <person name="Glockner G."/>
            <person name="Delwiche C.F."/>
            <person name="Petrasek J."/>
            <person name="Van de Peer Y."/>
            <person name="Friml J."/>
            <person name="Beilby M."/>
            <person name="Dolan L."/>
            <person name="Kohara Y."/>
            <person name="Sugano S."/>
            <person name="Fujiyama A."/>
            <person name="Delaux P.-M."/>
            <person name="Quint M."/>
            <person name="TheiBen G."/>
            <person name="Hagemann M."/>
            <person name="Harholt J."/>
            <person name="Dunand C."/>
            <person name="Zachgo S."/>
            <person name="Langdale J."/>
            <person name="Maumus F."/>
            <person name="Straeten D.V.D."/>
            <person name="Gould S.B."/>
            <person name="Rensing S.A."/>
        </authorList>
    </citation>
    <scope>NUCLEOTIDE SEQUENCE [LARGE SCALE GENOMIC DNA]</scope>
    <source>
        <strain evidence="2 3">S276</strain>
    </source>
</reference>
<feature type="compositionally biased region" description="Basic and acidic residues" evidence="1">
    <location>
        <begin position="265"/>
        <end position="277"/>
    </location>
</feature>
<feature type="compositionally biased region" description="Acidic residues" evidence="1">
    <location>
        <begin position="388"/>
        <end position="419"/>
    </location>
</feature>
<organism evidence="2 3">
    <name type="scientific">Chara braunii</name>
    <name type="common">Braun's stonewort</name>
    <dbReference type="NCBI Taxonomy" id="69332"/>
    <lineage>
        <taxon>Eukaryota</taxon>
        <taxon>Viridiplantae</taxon>
        <taxon>Streptophyta</taxon>
        <taxon>Charophyceae</taxon>
        <taxon>Charales</taxon>
        <taxon>Characeae</taxon>
        <taxon>Chara</taxon>
    </lineage>
</organism>
<comment type="caution">
    <text evidence="2">The sequence shown here is derived from an EMBL/GenBank/DDBJ whole genome shotgun (WGS) entry which is preliminary data.</text>
</comment>
<feature type="compositionally biased region" description="Basic and acidic residues" evidence="1">
    <location>
        <begin position="230"/>
        <end position="256"/>
    </location>
</feature>
<evidence type="ECO:0000313" key="2">
    <source>
        <dbReference type="EMBL" id="GBG65949.1"/>
    </source>
</evidence>
<evidence type="ECO:0000256" key="1">
    <source>
        <dbReference type="SAM" id="MobiDB-lite"/>
    </source>
</evidence>
<feature type="region of interest" description="Disordered" evidence="1">
    <location>
        <begin position="487"/>
        <end position="508"/>
    </location>
</feature>
<name>A0A388K7E8_CHABU</name>
<accession>A0A388K7E8</accession>
<feature type="region of interest" description="Disordered" evidence="1">
    <location>
        <begin position="538"/>
        <end position="569"/>
    </location>
</feature>
<feature type="region of interest" description="Disordered" evidence="1">
    <location>
        <begin position="102"/>
        <end position="473"/>
    </location>
</feature>
<feature type="compositionally biased region" description="Acidic residues" evidence="1">
    <location>
        <begin position="365"/>
        <end position="379"/>
    </location>
</feature>
<feature type="compositionally biased region" description="Polar residues" evidence="1">
    <location>
        <begin position="488"/>
        <end position="499"/>
    </location>
</feature>
<feature type="compositionally biased region" description="Basic and acidic residues" evidence="1">
    <location>
        <begin position="304"/>
        <end position="364"/>
    </location>
</feature>
<proteinExistence type="predicted"/>
<dbReference type="AlphaFoldDB" id="A0A388K7E8"/>
<dbReference type="EMBL" id="BFEA01000067">
    <property type="protein sequence ID" value="GBG65949.1"/>
    <property type="molecule type" value="Genomic_DNA"/>
</dbReference>
<feature type="compositionally biased region" description="Basic and acidic residues" evidence="1">
    <location>
        <begin position="134"/>
        <end position="210"/>
    </location>
</feature>
<gene>
    <name evidence="2" type="ORF">CBR_g54241</name>
</gene>
<feature type="compositionally biased region" description="Basic residues" evidence="1">
    <location>
        <begin position="211"/>
        <end position="229"/>
    </location>
</feature>
<feature type="compositionally biased region" description="Gly residues" evidence="1">
    <location>
        <begin position="113"/>
        <end position="133"/>
    </location>
</feature>
<evidence type="ECO:0000313" key="3">
    <source>
        <dbReference type="Proteomes" id="UP000265515"/>
    </source>
</evidence>
<feature type="compositionally biased region" description="Basic and acidic residues" evidence="1">
    <location>
        <begin position="434"/>
        <end position="449"/>
    </location>
</feature>
<dbReference type="Gramene" id="GBG65949">
    <property type="protein sequence ID" value="GBG65949"/>
    <property type="gene ID" value="CBR_g54241"/>
</dbReference>
<protein>
    <submittedName>
        <fullName evidence="2">Uncharacterized protein</fullName>
    </submittedName>
</protein>
<keyword evidence="3" id="KW-1185">Reference proteome</keyword>
<dbReference type="Proteomes" id="UP000265515">
    <property type="component" value="Unassembled WGS sequence"/>
</dbReference>